<comment type="subcellular location">
    <subcellularLocation>
        <location evidence="1 11">Cell membrane</location>
        <topology evidence="1 11">Multi-pass membrane protein</topology>
    </subcellularLocation>
</comment>
<dbReference type="EMBL" id="JACEFB010000004">
    <property type="protein sequence ID" value="MBA2226023.1"/>
    <property type="molecule type" value="Genomic_DNA"/>
</dbReference>
<comment type="activity regulation">
    <text evidence="11">Na(+) is not transported, but it plays an essential structural role and its presence is essential for fluoride channel function.</text>
</comment>
<dbReference type="Pfam" id="PF02537">
    <property type="entry name" value="CRCB"/>
    <property type="match status" value="1"/>
</dbReference>
<keyword evidence="8 11" id="KW-0407">Ion channel</keyword>
<evidence type="ECO:0000256" key="7">
    <source>
        <dbReference type="ARBA" id="ARBA00023136"/>
    </source>
</evidence>
<dbReference type="AlphaFoldDB" id="A0A7V9ABF8"/>
<gene>
    <name evidence="11 12" type="primary">crcB</name>
    <name evidence="11" type="synonym">fluC</name>
    <name evidence="12" type="ORF">H0921_07595</name>
</gene>
<dbReference type="GO" id="GO:0140114">
    <property type="term" value="P:cellular detoxification of fluoride"/>
    <property type="evidence" value="ECO:0007669"/>
    <property type="project" value="UniProtKB-UniRule"/>
</dbReference>
<keyword evidence="2 11" id="KW-1003">Cell membrane</keyword>
<keyword evidence="11" id="KW-0479">Metal-binding</keyword>
<evidence type="ECO:0000256" key="6">
    <source>
        <dbReference type="ARBA" id="ARBA00023065"/>
    </source>
</evidence>
<dbReference type="GO" id="GO:0046872">
    <property type="term" value="F:metal ion binding"/>
    <property type="evidence" value="ECO:0007669"/>
    <property type="project" value="UniProtKB-KW"/>
</dbReference>
<organism evidence="12 13">
    <name type="scientific">Thermogemmata fonticola</name>
    <dbReference type="NCBI Taxonomy" id="2755323"/>
    <lineage>
        <taxon>Bacteria</taxon>
        <taxon>Pseudomonadati</taxon>
        <taxon>Planctomycetota</taxon>
        <taxon>Planctomycetia</taxon>
        <taxon>Gemmatales</taxon>
        <taxon>Gemmataceae</taxon>
        <taxon>Thermogemmata</taxon>
    </lineage>
</organism>
<evidence type="ECO:0000256" key="9">
    <source>
        <dbReference type="ARBA" id="ARBA00035120"/>
    </source>
</evidence>
<feature type="transmembrane region" description="Helical" evidence="11">
    <location>
        <begin position="105"/>
        <end position="127"/>
    </location>
</feature>
<keyword evidence="11" id="KW-0813">Transport</keyword>
<dbReference type="Proteomes" id="UP000542342">
    <property type="component" value="Unassembled WGS sequence"/>
</dbReference>
<keyword evidence="4 11" id="KW-0812">Transmembrane</keyword>
<feature type="transmembrane region" description="Helical" evidence="11">
    <location>
        <begin position="66"/>
        <end position="85"/>
    </location>
</feature>
<accession>A0A7V9ABF8</accession>
<comment type="similarity">
    <text evidence="9 11">Belongs to the fluoride channel Fluc/FEX (TC 1.A.43) family.</text>
</comment>
<evidence type="ECO:0000256" key="3">
    <source>
        <dbReference type="ARBA" id="ARBA00022519"/>
    </source>
</evidence>
<dbReference type="PANTHER" id="PTHR28259">
    <property type="entry name" value="FLUORIDE EXPORT PROTEIN 1-RELATED"/>
    <property type="match status" value="1"/>
</dbReference>
<proteinExistence type="inferred from homology"/>
<keyword evidence="6 11" id="KW-0406">Ion transport</keyword>
<comment type="function">
    <text evidence="11">Fluoride-specific ion channel. Important for reducing fluoride concentration in the cell, thus reducing its toxicity.</text>
</comment>
<dbReference type="InterPro" id="IPR003691">
    <property type="entry name" value="FluC"/>
</dbReference>
<keyword evidence="11" id="KW-0915">Sodium</keyword>
<dbReference type="NCBIfam" id="TIGR00494">
    <property type="entry name" value="crcB"/>
    <property type="match status" value="1"/>
</dbReference>
<feature type="binding site" evidence="11">
    <location>
        <position position="80"/>
    </location>
    <ligand>
        <name>Na(+)</name>
        <dbReference type="ChEBI" id="CHEBI:29101"/>
        <note>structural</note>
    </ligand>
</feature>
<reference evidence="12 13" key="1">
    <citation type="submission" date="2020-07" db="EMBL/GenBank/DDBJ databases">
        <title>Thermogemmata thermophila gen. nov., sp. nov., a novel moderate thermophilic planctomycete from a Kamchatka hot spring.</title>
        <authorList>
            <person name="Elcheninov A.G."/>
            <person name="Podosokorskaya O.A."/>
            <person name="Kovaleva O.L."/>
            <person name="Novikov A."/>
            <person name="Bonch-Osmolovskaya E.A."/>
            <person name="Toshchakov S.V."/>
            <person name="Kublanov I.V."/>
        </authorList>
    </citation>
    <scope>NUCLEOTIDE SEQUENCE [LARGE SCALE GENOMIC DNA]</scope>
    <source>
        <strain evidence="12 13">2918</strain>
    </source>
</reference>
<evidence type="ECO:0000256" key="4">
    <source>
        <dbReference type="ARBA" id="ARBA00022692"/>
    </source>
</evidence>
<dbReference type="GO" id="GO:0005886">
    <property type="term" value="C:plasma membrane"/>
    <property type="evidence" value="ECO:0007669"/>
    <property type="project" value="UniProtKB-SubCell"/>
</dbReference>
<keyword evidence="13" id="KW-1185">Reference proteome</keyword>
<evidence type="ECO:0000256" key="10">
    <source>
        <dbReference type="ARBA" id="ARBA00035585"/>
    </source>
</evidence>
<feature type="binding site" evidence="11">
    <location>
        <position position="77"/>
    </location>
    <ligand>
        <name>Na(+)</name>
        <dbReference type="ChEBI" id="CHEBI:29101"/>
        <note>structural</note>
    </ligand>
</feature>
<dbReference type="GO" id="GO:0062054">
    <property type="term" value="F:fluoride channel activity"/>
    <property type="evidence" value="ECO:0007669"/>
    <property type="project" value="UniProtKB-UniRule"/>
</dbReference>
<evidence type="ECO:0000313" key="13">
    <source>
        <dbReference type="Proteomes" id="UP000542342"/>
    </source>
</evidence>
<keyword evidence="7 11" id="KW-0472">Membrane</keyword>
<sequence>MQPIVLVGLGSAIGGNLRYWLGRWVEAQQWPGGLPWGTIWVNLTGSLLLGFLAVWLLERLGPEWRGWYLFLGTGLCGGYTTFSTFEWETLQLIRQGSWPLAVLNVVVSVLAGLLALGCGVLLAVWLLPRR</sequence>
<name>A0A7V9ABF8_9BACT</name>
<evidence type="ECO:0000256" key="5">
    <source>
        <dbReference type="ARBA" id="ARBA00022989"/>
    </source>
</evidence>
<evidence type="ECO:0000256" key="2">
    <source>
        <dbReference type="ARBA" id="ARBA00022475"/>
    </source>
</evidence>
<dbReference type="PANTHER" id="PTHR28259:SF1">
    <property type="entry name" value="FLUORIDE EXPORT PROTEIN 1-RELATED"/>
    <property type="match status" value="1"/>
</dbReference>
<evidence type="ECO:0000313" key="12">
    <source>
        <dbReference type="EMBL" id="MBA2226023.1"/>
    </source>
</evidence>
<evidence type="ECO:0000256" key="8">
    <source>
        <dbReference type="ARBA" id="ARBA00023303"/>
    </source>
</evidence>
<keyword evidence="5 11" id="KW-1133">Transmembrane helix</keyword>
<keyword evidence="3" id="KW-0997">Cell inner membrane</keyword>
<comment type="catalytic activity">
    <reaction evidence="10">
        <text>fluoride(in) = fluoride(out)</text>
        <dbReference type="Rhea" id="RHEA:76159"/>
        <dbReference type="ChEBI" id="CHEBI:17051"/>
    </reaction>
    <physiologicalReaction direction="left-to-right" evidence="10">
        <dbReference type="Rhea" id="RHEA:76160"/>
    </physiologicalReaction>
</comment>
<protein>
    <recommendedName>
        <fullName evidence="11">Fluoride-specific ion channel FluC</fullName>
    </recommendedName>
</protein>
<comment type="caution">
    <text evidence="12">The sequence shown here is derived from an EMBL/GenBank/DDBJ whole genome shotgun (WGS) entry which is preliminary data.</text>
</comment>
<evidence type="ECO:0000256" key="1">
    <source>
        <dbReference type="ARBA" id="ARBA00004651"/>
    </source>
</evidence>
<dbReference type="HAMAP" id="MF_00454">
    <property type="entry name" value="FluC"/>
    <property type="match status" value="1"/>
</dbReference>
<feature type="transmembrane region" description="Helical" evidence="11">
    <location>
        <begin position="38"/>
        <end position="57"/>
    </location>
</feature>
<evidence type="ECO:0000256" key="11">
    <source>
        <dbReference type="HAMAP-Rule" id="MF_00454"/>
    </source>
</evidence>